<evidence type="ECO:0000313" key="2">
    <source>
        <dbReference type="EMBL" id="PVI03427.1"/>
    </source>
</evidence>
<keyword evidence="3" id="KW-1185">Reference proteome</keyword>
<organism evidence="2 3">
    <name type="scientific">Periconia macrospinosa</name>
    <dbReference type="NCBI Taxonomy" id="97972"/>
    <lineage>
        <taxon>Eukaryota</taxon>
        <taxon>Fungi</taxon>
        <taxon>Dikarya</taxon>
        <taxon>Ascomycota</taxon>
        <taxon>Pezizomycotina</taxon>
        <taxon>Dothideomycetes</taxon>
        <taxon>Pleosporomycetidae</taxon>
        <taxon>Pleosporales</taxon>
        <taxon>Massarineae</taxon>
        <taxon>Periconiaceae</taxon>
        <taxon>Periconia</taxon>
    </lineage>
</organism>
<dbReference type="AlphaFoldDB" id="A0A2V1DZ00"/>
<reference evidence="2 3" key="1">
    <citation type="journal article" date="2018" name="Sci. Rep.">
        <title>Comparative genomics provides insights into the lifestyle and reveals functional heterogeneity of dark septate endophytic fungi.</title>
        <authorList>
            <person name="Knapp D.G."/>
            <person name="Nemeth J.B."/>
            <person name="Barry K."/>
            <person name="Hainaut M."/>
            <person name="Henrissat B."/>
            <person name="Johnson J."/>
            <person name="Kuo A."/>
            <person name="Lim J.H.P."/>
            <person name="Lipzen A."/>
            <person name="Nolan M."/>
            <person name="Ohm R.A."/>
            <person name="Tamas L."/>
            <person name="Grigoriev I.V."/>
            <person name="Spatafora J.W."/>
            <person name="Nagy L.G."/>
            <person name="Kovacs G.M."/>
        </authorList>
    </citation>
    <scope>NUCLEOTIDE SEQUENCE [LARGE SCALE GENOMIC DNA]</scope>
    <source>
        <strain evidence="2 3">DSE2036</strain>
    </source>
</reference>
<dbReference type="Proteomes" id="UP000244855">
    <property type="component" value="Unassembled WGS sequence"/>
</dbReference>
<gene>
    <name evidence="2" type="ORF">DM02DRAFT_612205</name>
</gene>
<keyword evidence="1" id="KW-1133">Transmembrane helix</keyword>
<evidence type="ECO:0000313" key="3">
    <source>
        <dbReference type="Proteomes" id="UP000244855"/>
    </source>
</evidence>
<protein>
    <submittedName>
        <fullName evidence="2">Uncharacterized protein</fullName>
    </submittedName>
</protein>
<evidence type="ECO:0000256" key="1">
    <source>
        <dbReference type="SAM" id="Phobius"/>
    </source>
</evidence>
<keyword evidence="1" id="KW-0812">Transmembrane</keyword>
<keyword evidence="1" id="KW-0472">Membrane</keyword>
<dbReference type="EMBL" id="KZ805331">
    <property type="protein sequence ID" value="PVI03427.1"/>
    <property type="molecule type" value="Genomic_DNA"/>
</dbReference>
<feature type="transmembrane region" description="Helical" evidence="1">
    <location>
        <begin position="12"/>
        <end position="33"/>
    </location>
</feature>
<accession>A0A2V1DZ00</accession>
<name>A0A2V1DZ00_9PLEO</name>
<proteinExistence type="predicted"/>
<sequence length="124" mass="14539">MCLRRYANALPFRYYANHHACLLACLLASVLFLELKNKTDTRPVKKDVWSGSAGQDRARERGKEYSRRGKCRFQREIFLLPQSFVFRRPLGWLEVGWMDWMDGLDGWDCWLVRFVVLSCFGPSG</sequence>